<sequence length="109" mass="11455">MIVLVNVTPDGQVGGGWGKAPRIAVAEVTDGAVTAWTEHDVEWDRLHDEGEHGSHHARIVRFVRENAGEVIVTGHIGPPMQHTLGKLGVRLVLDATGDARAAAVAAAQG</sequence>
<feature type="domain" description="Dinitrogenase iron-molybdenum cofactor biosynthesis" evidence="1">
    <location>
        <begin position="11"/>
        <end position="103"/>
    </location>
</feature>
<dbReference type="Proteomes" id="UP000321484">
    <property type="component" value="Unassembled WGS sequence"/>
</dbReference>
<dbReference type="EMBL" id="BJYK01000011">
    <property type="protein sequence ID" value="GEN81332.1"/>
    <property type="molecule type" value="Genomic_DNA"/>
</dbReference>
<dbReference type="SUPFAM" id="SSF53146">
    <property type="entry name" value="Nitrogenase accessory factor-like"/>
    <property type="match status" value="1"/>
</dbReference>
<dbReference type="RefSeq" id="WP_034250482.1">
    <property type="nucleotide sequence ID" value="NZ_BJYK01000011.1"/>
</dbReference>
<comment type="caution">
    <text evidence="2">The sequence shown here is derived from an EMBL/GenBank/DDBJ whole genome shotgun (WGS) entry which is preliminary data.</text>
</comment>
<evidence type="ECO:0000313" key="3">
    <source>
        <dbReference type="Proteomes" id="UP000321484"/>
    </source>
</evidence>
<dbReference type="AlphaFoldDB" id="A0A511Z1L0"/>
<proteinExistence type="predicted"/>
<name>A0A511Z1L0_9CELL</name>
<dbReference type="Gene3D" id="3.30.420.130">
    <property type="entry name" value="Dinitrogenase iron-molybdenum cofactor biosynthesis domain"/>
    <property type="match status" value="1"/>
</dbReference>
<dbReference type="OrthoDB" id="2082835at2"/>
<dbReference type="InterPro" id="IPR036105">
    <property type="entry name" value="DiNase_FeMo-co_biosyn_sf"/>
</dbReference>
<dbReference type="Pfam" id="PF02579">
    <property type="entry name" value="Nitro_FeMo-Co"/>
    <property type="match status" value="1"/>
</dbReference>
<accession>A0A511Z1L0</accession>
<dbReference type="InterPro" id="IPR003731">
    <property type="entry name" value="Di-Nase_FeMo-co_biosynth"/>
</dbReference>
<reference evidence="2 3" key="1">
    <citation type="submission" date="2019-07" db="EMBL/GenBank/DDBJ databases">
        <title>Whole genome shotgun sequence of Actinotalea fermentans NBRC 105374.</title>
        <authorList>
            <person name="Hosoyama A."/>
            <person name="Uohara A."/>
            <person name="Ohji S."/>
            <person name="Ichikawa N."/>
        </authorList>
    </citation>
    <scope>NUCLEOTIDE SEQUENCE [LARGE SCALE GENOMIC DNA]</scope>
    <source>
        <strain evidence="2 3">NBRC 105374</strain>
    </source>
</reference>
<organism evidence="2 3">
    <name type="scientific">Actinotalea fermentans</name>
    <dbReference type="NCBI Taxonomy" id="43671"/>
    <lineage>
        <taxon>Bacteria</taxon>
        <taxon>Bacillati</taxon>
        <taxon>Actinomycetota</taxon>
        <taxon>Actinomycetes</taxon>
        <taxon>Micrococcales</taxon>
        <taxon>Cellulomonadaceae</taxon>
        <taxon>Actinotalea</taxon>
    </lineage>
</organism>
<keyword evidence="3" id="KW-1185">Reference proteome</keyword>
<evidence type="ECO:0000313" key="2">
    <source>
        <dbReference type="EMBL" id="GEN81332.1"/>
    </source>
</evidence>
<gene>
    <name evidence="2" type="ORF">AFE02nite_30660</name>
</gene>
<evidence type="ECO:0000259" key="1">
    <source>
        <dbReference type="Pfam" id="PF02579"/>
    </source>
</evidence>
<protein>
    <recommendedName>
        <fullName evidence="1">Dinitrogenase iron-molybdenum cofactor biosynthesis domain-containing protein</fullName>
    </recommendedName>
</protein>